<feature type="region of interest" description="Disordered" evidence="1">
    <location>
        <begin position="63"/>
        <end position="115"/>
    </location>
</feature>
<evidence type="ECO:0000313" key="2">
    <source>
        <dbReference type="EMBL" id="GGO83666.1"/>
    </source>
</evidence>
<comment type="caution">
    <text evidence="2">The sequence shown here is derived from an EMBL/GenBank/DDBJ whole genome shotgun (WGS) entry which is preliminary data.</text>
</comment>
<dbReference type="RefSeq" id="WP_189129245.1">
    <property type="nucleotide sequence ID" value="NZ_BMNH01000057.1"/>
</dbReference>
<dbReference type="EMBL" id="BMNH01000057">
    <property type="protein sequence ID" value="GGO83666.1"/>
    <property type="molecule type" value="Genomic_DNA"/>
</dbReference>
<accession>A0A918DUE1</accession>
<dbReference type="Proteomes" id="UP000646523">
    <property type="component" value="Unassembled WGS sequence"/>
</dbReference>
<reference evidence="2" key="2">
    <citation type="submission" date="2020-09" db="EMBL/GenBank/DDBJ databases">
        <authorList>
            <person name="Sun Q."/>
            <person name="Zhou Y."/>
        </authorList>
    </citation>
    <scope>NUCLEOTIDE SEQUENCE</scope>
    <source>
        <strain evidence="2">CGMCC 4.7368</strain>
    </source>
</reference>
<sequence>MAAYTAIARAERDFTARIAAPAEWSLPGFGIAATVLAFLEHDPDVVRDDERIRAVIRDVGGPVGRSRTRTALQHAVSTPPRRSAAPSGKDRRGTADQYTGLRPGQIITGADTRRYPSDLPQARQLIRSSHSYA</sequence>
<keyword evidence="3" id="KW-1185">Reference proteome</keyword>
<evidence type="ECO:0000313" key="3">
    <source>
        <dbReference type="Proteomes" id="UP000646523"/>
    </source>
</evidence>
<dbReference type="AlphaFoldDB" id="A0A918DUE1"/>
<proteinExistence type="predicted"/>
<gene>
    <name evidence="2" type="ORF">GCM10012289_77610</name>
</gene>
<reference evidence="2" key="1">
    <citation type="journal article" date="2014" name="Int. J. Syst. Evol. Microbiol.">
        <title>Complete genome sequence of Corynebacterium casei LMG S-19264T (=DSM 44701T), isolated from a smear-ripened cheese.</title>
        <authorList>
            <consortium name="US DOE Joint Genome Institute (JGI-PGF)"/>
            <person name="Walter F."/>
            <person name="Albersmeier A."/>
            <person name="Kalinowski J."/>
            <person name="Ruckert C."/>
        </authorList>
    </citation>
    <scope>NUCLEOTIDE SEQUENCE</scope>
    <source>
        <strain evidence="2">CGMCC 4.7368</strain>
    </source>
</reference>
<protein>
    <submittedName>
        <fullName evidence="2">Uncharacterized protein</fullName>
    </submittedName>
</protein>
<organism evidence="2 3">
    <name type="scientific">Nonomuraea cavernae</name>
    <dbReference type="NCBI Taxonomy" id="2045107"/>
    <lineage>
        <taxon>Bacteria</taxon>
        <taxon>Bacillati</taxon>
        <taxon>Actinomycetota</taxon>
        <taxon>Actinomycetes</taxon>
        <taxon>Streptosporangiales</taxon>
        <taxon>Streptosporangiaceae</taxon>
        <taxon>Nonomuraea</taxon>
    </lineage>
</organism>
<evidence type="ECO:0000256" key="1">
    <source>
        <dbReference type="SAM" id="MobiDB-lite"/>
    </source>
</evidence>
<name>A0A918DUE1_9ACTN</name>